<organism evidence="2 3">
    <name type="scientific">Ancylostoma ceylanicum</name>
    <dbReference type="NCBI Taxonomy" id="53326"/>
    <lineage>
        <taxon>Eukaryota</taxon>
        <taxon>Metazoa</taxon>
        <taxon>Ecdysozoa</taxon>
        <taxon>Nematoda</taxon>
        <taxon>Chromadorea</taxon>
        <taxon>Rhabditida</taxon>
        <taxon>Rhabditina</taxon>
        <taxon>Rhabditomorpha</taxon>
        <taxon>Strongyloidea</taxon>
        <taxon>Ancylostomatidae</taxon>
        <taxon>Ancylostomatinae</taxon>
        <taxon>Ancylostoma</taxon>
    </lineage>
</organism>
<protein>
    <submittedName>
        <fullName evidence="2">Uncharacterized protein</fullName>
    </submittedName>
</protein>
<evidence type="ECO:0000313" key="2">
    <source>
        <dbReference type="EMBL" id="EPB72601.1"/>
    </source>
</evidence>
<keyword evidence="1" id="KW-0812">Transmembrane</keyword>
<keyword evidence="3" id="KW-1185">Reference proteome</keyword>
<proteinExistence type="predicted"/>
<feature type="transmembrane region" description="Helical" evidence="1">
    <location>
        <begin position="159"/>
        <end position="179"/>
    </location>
</feature>
<keyword evidence="1" id="KW-0472">Membrane</keyword>
<name>A0A0D6LRE5_9BILA</name>
<sequence>MNHRGLVQIRLFRTSQQTHCVRRCGVPLFKLGLSVQWTAKLLIILKYKCWSKAISEFRNKCKLMSRTFREHPHLILQMLWTSSQRVLLSSAGVGARFDYCSACPSHPASVDLHSSSDPLQTSTTIFSWDSDDITRNQRESCGCQVVTVTSVCAFRETPLVASAMCSIFTFFRYFIYTIFVL</sequence>
<evidence type="ECO:0000256" key="1">
    <source>
        <dbReference type="SAM" id="Phobius"/>
    </source>
</evidence>
<keyword evidence="1" id="KW-1133">Transmembrane helix</keyword>
<dbReference type="AlphaFoldDB" id="A0A0D6LRE5"/>
<accession>A0A0D6LRE5</accession>
<gene>
    <name evidence="2" type="ORF">ANCCEY_08317</name>
</gene>
<reference evidence="2 3" key="1">
    <citation type="submission" date="2013-05" db="EMBL/GenBank/DDBJ databases">
        <title>Draft genome of the parasitic nematode Anyclostoma ceylanicum.</title>
        <authorList>
            <person name="Mitreva M."/>
        </authorList>
    </citation>
    <scope>NUCLEOTIDE SEQUENCE [LARGE SCALE GENOMIC DNA]</scope>
</reference>
<evidence type="ECO:0000313" key="3">
    <source>
        <dbReference type="Proteomes" id="UP000054495"/>
    </source>
</evidence>
<dbReference type="Proteomes" id="UP000054495">
    <property type="component" value="Unassembled WGS sequence"/>
</dbReference>
<dbReference type="EMBL" id="KE125035">
    <property type="protein sequence ID" value="EPB72601.1"/>
    <property type="molecule type" value="Genomic_DNA"/>
</dbReference>